<feature type="disulfide bond" evidence="13">
    <location>
        <begin position="2041"/>
        <end position="2050"/>
    </location>
</feature>
<evidence type="ECO:0000259" key="15">
    <source>
        <dbReference type="PROSITE" id="PS50026"/>
    </source>
</evidence>
<dbReference type="CDD" id="cd00110">
    <property type="entry name" value="LamG"/>
    <property type="match status" value="2"/>
</dbReference>
<keyword evidence="18" id="KW-1185">Reference proteome</keyword>
<dbReference type="SMART" id="SM00112">
    <property type="entry name" value="CA"/>
    <property type="match status" value="17"/>
</dbReference>
<keyword evidence="11" id="KW-0325">Glycoprotein</keyword>
<feature type="domain" description="EGF-like" evidence="15">
    <location>
        <begin position="1918"/>
        <end position="1975"/>
    </location>
</feature>
<dbReference type="Proteomes" id="UP001460270">
    <property type="component" value="Unassembled WGS sequence"/>
</dbReference>
<dbReference type="InterPro" id="IPR001791">
    <property type="entry name" value="Laminin_G"/>
</dbReference>
<feature type="domain" description="EGF-like" evidence="15">
    <location>
        <begin position="2274"/>
        <end position="2310"/>
    </location>
</feature>
<dbReference type="PROSITE" id="PS50025">
    <property type="entry name" value="LAM_G_DOMAIN"/>
    <property type="match status" value="2"/>
</dbReference>
<dbReference type="PANTHER" id="PTHR24026">
    <property type="entry name" value="FAT ATYPICAL CADHERIN-RELATED"/>
    <property type="match status" value="1"/>
</dbReference>
<dbReference type="InterPro" id="IPR018097">
    <property type="entry name" value="EGF_Ca-bd_CS"/>
</dbReference>
<dbReference type="Gene3D" id="2.60.120.200">
    <property type="match status" value="2"/>
</dbReference>
<feature type="domain" description="Cadherin" evidence="16">
    <location>
        <begin position="1431"/>
        <end position="1523"/>
    </location>
</feature>
<feature type="domain" description="Cadherin" evidence="16">
    <location>
        <begin position="99"/>
        <end position="205"/>
    </location>
</feature>
<dbReference type="Gene3D" id="2.10.25.10">
    <property type="entry name" value="Laminin"/>
    <property type="match status" value="5"/>
</dbReference>
<feature type="disulfide bond" evidence="13">
    <location>
        <begin position="1965"/>
        <end position="1974"/>
    </location>
</feature>
<evidence type="ECO:0000256" key="6">
    <source>
        <dbReference type="ARBA" id="ARBA00022837"/>
    </source>
</evidence>
<feature type="domain" description="Cadherin" evidence="16">
    <location>
        <begin position="1626"/>
        <end position="1730"/>
    </location>
</feature>
<evidence type="ECO:0000256" key="9">
    <source>
        <dbReference type="ARBA" id="ARBA00023136"/>
    </source>
</evidence>
<name>A0AAW0MRE3_9GOBI</name>
<dbReference type="FunFam" id="2.60.40.60:FF:000015">
    <property type="entry name" value="FAT atypical cadherin 1"/>
    <property type="match status" value="3"/>
</dbReference>
<dbReference type="FunFam" id="2.60.40.60:FF:000020">
    <property type="entry name" value="Dachsous cadherin-related 1b"/>
    <property type="match status" value="5"/>
</dbReference>
<feature type="domain" description="Laminin G" evidence="14">
    <location>
        <begin position="2332"/>
        <end position="2510"/>
    </location>
</feature>
<keyword evidence="9" id="KW-0472">Membrane</keyword>
<reference evidence="18" key="1">
    <citation type="submission" date="2024-04" db="EMBL/GenBank/DDBJ databases">
        <title>Salinicola lusitanus LLJ914,a marine bacterium isolated from the Okinawa Trough.</title>
        <authorList>
            <person name="Li J."/>
        </authorList>
    </citation>
    <scope>NUCLEOTIDE SEQUENCE [LARGE SCALE GENOMIC DNA]</scope>
</reference>
<dbReference type="SUPFAM" id="SSF49313">
    <property type="entry name" value="Cadherin-like"/>
    <property type="match status" value="18"/>
</dbReference>
<dbReference type="Pfam" id="PF02210">
    <property type="entry name" value="Laminin_G_2"/>
    <property type="match status" value="2"/>
</dbReference>
<evidence type="ECO:0000256" key="1">
    <source>
        <dbReference type="ARBA" id="ARBA00004167"/>
    </source>
</evidence>
<dbReference type="InterPro" id="IPR000152">
    <property type="entry name" value="EGF-type_Asp/Asn_hydroxyl_site"/>
</dbReference>
<dbReference type="PRINTS" id="PR00205">
    <property type="entry name" value="CADHERIN"/>
</dbReference>
<dbReference type="Pfam" id="PF00028">
    <property type="entry name" value="Cadherin"/>
    <property type="match status" value="15"/>
</dbReference>
<dbReference type="SUPFAM" id="SSF57184">
    <property type="entry name" value="Growth factor receptor domain"/>
    <property type="match status" value="1"/>
</dbReference>
<evidence type="ECO:0000256" key="5">
    <source>
        <dbReference type="ARBA" id="ARBA00022737"/>
    </source>
</evidence>
<accession>A0AAW0MRE3</accession>
<feature type="domain" description="Cadherin" evidence="16">
    <location>
        <begin position="1341"/>
        <end position="1430"/>
    </location>
</feature>
<evidence type="ECO:0000256" key="13">
    <source>
        <dbReference type="PROSITE-ProRule" id="PRU00076"/>
    </source>
</evidence>
<evidence type="ECO:0000256" key="10">
    <source>
        <dbReference type="ARBA" id="ARBA00023157"/>
    </source>
</evidence>
<feature type="domain" description="EGF-like" evidence="15">
    <location>
        <begin position="1977"/>
        <end position="2013"/>
    </location>
</feature>
<dbReference type="PROSITE" id="PS01187">
    <property type="entry name" value="EGF_CA"/>
    <property type="match status" value="1"/>
</dbReference>
<dbReference type="InterPro" id="IPR000742">
    <property type="entry name" value="EGF"/>
</dbReference>
<dbReference type="Gene3D" id="2.60.40.60">
    <property type="entry name" value="Cadherins"/>
    <property type="match status" value="17"/>
</dbReference>
<dbReference type="InterPro" id="IPR020894">
    <property type="entry name" value="Cadherin_CS"/>
</dbReference>
<evidence type="ECO:0000313" key="17">
    <source>
        <dbReference type="EMBL" id="KAK7883342.1"/>
    </source>
</evidence>
<gene>
    <name evidence="17" type="ORF">WMY93_029516</name>
</gene>
<feature type="domain" description="Cadherin" evidence="16">
    <location>
        <begin position="822"/>
        <end position="925"/>
    </location>
</feature>
<dbReference type="GO" id="GO:1901222">
    <property type="term" value="P:regulation of non-canonical NF-kappaB signal transduction"/>
    <property type="evidence" value="ECO:0007669"/>
    <property type="project" value="UniProtKB-ARBA"/>
</dbReference>
<dbReference type="PROSITE" id="PS00010">
    <property type="entry name" value="ASX_HYDROXYL"/>
    <property type="match status" value="3"/>
</dbReference>
<dbReference type="InterPro" id="IPR002126">
    <property type="entry name" value="Cadherin-like_dom"/>
</dbReference>
<feature type="domain" description="Cadherin" evidence="16">
    <location>
        <begin position="925"/>
        <end position="1024"/>
    </location>
</feature>
<dbReference type="EMBL" id="JBBPFD010000021">
    <property type="protein sequence ID" value="KAK7883342.1"/>
    <property type="molecule type" value="Genomic_DNA"/>
</dbReference>
<dbReference type="SMART" id="SM00179">
    <property type="entry name" value="EGF_CA"/>
    <property type="match status" value="4"/>
</dbReference>
<feature type="disulfide bond" evidence="13">
    <location>
        <begin position="2300"/>
        <end position="2309"/>
    </location>
</feature>
<evidence type="ECO:0000256" key="4">
    <source>
        <dbReference type="ARBA" id="ARBA00022729"/>
    </source>
</evidence>
<dbReference type="Pfam" id="PF00008">
    <property type="entry name" value="EGF"/>
    <property type="match status" value="3"/>
</dbReference>
<comment type="subcellular location">
    <subcellularLocation>
        <location evidence="1">Membrane</location>
        <topology evidence="1">Single-pass membrane protein</topology>
    </subcellularLocation>
</comment>
<dbReference type="FunFam" id="2.10.25.10:FF:000012">
    <property type="entry name" value="Delta-like protein"/>
    <property type="match status" value="1"/>
</dbReference>
<feature type="domain" description="Cadherin" evidence="16">
    <location>
        <begin position="1233"/>
        <end position="1335"/>
    </location>
</feature>
<feature type="domain" description="Cadherin" evidence="16">
    <location>
        <begin position="206"/>
        <end position="309"/>
    </location>
</feature>
<keyword evidence="6 12" id="KW-0106">Calcium</keyword>
<dbReference type="PROSITE" id="PS00022">
    <property type="entry name" value="EGF_1"/>
    <property type="match status" value="5"/>
</dbReference>
<evidence type="ECO:0000259" key="14">
    <source>
        <dbReference type="PROSITE" id="PS50025"/>
    </source>
</evidence>
<dbReference type="CDD" id="cd11304">
    <property type="entry name" value="Cadherin_repeat"/>
    <property type="match status" value="16"/>
</dbReference>
<evidence type="ECO:0000313" key="18">
    <source>
        <dbReference type="Proteomes" id="UP001460270"/>
    </source>
</evidence>
<feature type="domain" description="Cadherin" evidence="16">
    <location>
        <begin position="310"/>
        <end position="411"/>
    </location>
</feature>
<dbReference type="GO" id="GO:0060218">
    <property type="term" value="P:hematopoietic stem cell differentiation"/>
    <property type="evidence" value="ECO:0007669"/>
    <property type="project" value="UniProtKB-ARBA"/>
</dbReference>
<feature type="domain" description="Cadherin" evidence="16">
    <location>
        <begin position="30"/>
        <end position="98"/>
    </location>
</feature>
<comment type="caution">
    <text evidence="17">The sequence shown here is derived from an EMBL/GenBank/DDBJ whole genome shotgun (WGS) entry which is preliminary data.</text>
</comment>
<organism evidence="17 18">
    <name type="scientific">Mugilogobius chulae</name>
    <name type="common">yellowstripe goby</name>
    <dbReference type="NCBI Taxonomy" id="88201"/>
    <lineage>
        <taxon>Eukaryota</taxon>
        <taxon>Metazoa</taxon>
        <taxon>Chordata</taxon>
        <taxon>Craniata</taxon>
        <taxon>Vertebrata</taxon>
        <taxon>Euteleostomi</taxon>
        <taxon>Actinopterygii</taxon>
        <taxon>Neopterygii</taxon>
        <taxon>Teleostei</taxon>
        <taxon>Neoteleostei</taxon>
        <taxon>Acanthomorphata</taxon>
        <taxon>Gobiaria</taxon>
        <taxon>Gobiiformes</taxon>
        <taxon>Gobioidei</taxon>
        <taxon>Gobiidae</taxon>
        <taxon>Gobionellinae</taxon>
        <taxon>Mugilogobius</taxon>
    </lineage>
</organism>
<evidence type="ECO:0000256" key="3">
    <source>
        <dbReference type="ARBA" id="ARBA00022692"/>
    </source>
</evidence>
<dbReference type="SMART" id="SM00181">
    <property type="entry name" value="EGF"/>
    <property type="match status" value="5"/>
</dbReference>
<dbReference type="FunFam" id="2.10.25.10:FF:000472">
    <property type="entry name" value="Uncharacterized protein, isoform A"/>
    <property type="match status" value="1"/>
</dbReference>
<feature type="domain" description="Cadherin" evidence="16">
    <location>
        <begin position="727"/>
        <end position="821"/>
    </location>
</feature>
<dbReference type="InterPro" id="IPR009030">
    <property type="entry name" value="Growth_fac_rcpt_cys_sf"/>
</dbReference>
<dbReference type="GO" id="GO:0005509">
    <property type="term" value="F:calcium ion binding"/>
    <property type="evidence" value="ECO:0007669"/>
    <property type="project" value="UniProtKB-UniRule"/>
</dbReference>
<dbReference type="InterPro" id="IPR015919">
    <property type="entry name" value="Cadherin-like_sf"/>
</dbReference>
<dbReference type="PANTHER" id="PTHR24026:SF51">
    <property type="entry name" value="PROTOCADHERIN-LIKE WING POLARITY PROTEIN STAN"/>
    <property type="match status" value="1"/>
</dbReference>
<feature type="domain" description="Cadherin" evidence="16">
    <location>
        <begin position="1025"/>
        <end position="1126"/>
    </location>
</feature>
<dbReference type="FunFam" id="2.10.25.10:FF:000125">
    <property type="entry name" value="Neurogenic locus notch protein-like"/>
    <property type="match status" value="1"/>
</dbReference>
<evidence type="ECO:0008006" key="19">
    <source>
        <dbReference type="Google" id="ProtNLM"/>
    </source>
</evidence>
<dbReference type="SUPFAM" id="SSF49899">
    <property type="entry name" value="Concanavalin A-like lectins/glucanases"/>
    <property type="match status" value="2"/>
</dbReference>
<evidence type="ECO:0000256" key="11">
    <source>
        <dbReference type="ARBA" id="ARBA00023180"/>
    </source>
</evidence>
<dbReference type="GO" id="GO:0005886">
    <property type="term" value="C:plasma membrane"/>
    <property type="evidence" value="ECO:0007669"/>
    <property type="project" value="InterPro"/>
</dbReference>
<dbReference type="PROSITE" id="PS50268">
    <property type="entry name" value="CADHERIN_2"/>
    <property type="match status" value="17"/>
</dbReference>
<dbReference type="PROSITE" id="PS50026">
    <property type="entry name" value="EGF_3"/>
    <property type="match status" value="5"/>
</dbReference>
<feature type="disulfide bond" evidence="13">
    <location>
        <begin position="2078"/>
        <end position="2087"/>
    </location>
</feature>
<dbReference type="GO" id="GO:0045597">
    <property type="term" value="P:positive regulation of cell differentiation"/>
    <property type="evidence" value="ECO:0007669"/>
    <property type="project" value="UniProtKB-ARBA"/>
</dbReference>
<dbReference type="PROSITE" id="PS01186">
    <property type="entry name" value="EGF_2"/>
    <property type="match status" value="3"/>
</dbReference>
<keyword evidence="4" id="KW-0732">Signal</keyword>
<keyword evidence="7" id="KW-0130">Cell adhesion</keyword>
<feature type="domain" description="Cadherin" evidence="16">
    <location>
        <begin position="412"/>
        <end position="514"/>
    </location>
</feature>
<evidence type="ECO:0000256" key="8">
    <source>
        <dbReference type="ARBA" id="ARBA00022989"/>
    </source>
</evidence>
<dbReference type="PROSITE" id="PS00232">
    <property type="entry name" value="CADHERIN_1"/>
    <property type="match status" value="10"/>
</dbReference>
<dbReference type="InterPro" id="IPR001881">
    <property type="entry name" value="EGF-like_Ca-bd_dom"/>
</dbReference>
<feature type="domain" description="Laminin G" evidence="14">
    <location>
        <begin position="2089"/>
        <end position="2270"/>
    </location>
</feature>
<comment type="caution">
    <text evidence="13">Lacks conserved residue(s) required for the propagation of feature annotation.</text>
</comment>
<keyword evidence="10 13" id="KW-1015">Disulfide bond</keyword>
<feature type="domain" description="Cadherin" evidence="16">
    <location>
        <begin position="515"/>
        <end position="618"/>
    </location>
</feature>
<feature type="domain" description="Cadherin" evidence="16">
    <location>
        <begin position="1524"/>
        <end position="1627"/>
    </location>
</feature>
<evidence type="ECO:0000256" key="2">
    <source>
        <dbReference type="ARBA" id="ARBA00022536"/>
    </source>
</evidence>
<feature type="domain" description="EGF-like" evidence="15">
    <location>
        <begin position="2053"/>
        <end position="2088"/>
    </location>
</feature>
<dbReference type="CDD" id="cd00054">
    <property type="entry name" value="EGF_CA"/>
    <property type="match status" value="5"/>
</dbReference>
<feature type="domain" description="Cadherin" evidence="16">
    <location>
        <begin position="619"/>
        <end position="728"/>
    </location>
</feature>
<evidence type="ECO:0000256" key="12">
    <source>
        <dbReference type="PROSITE-ProRule" id="PRU00043"/>
    </source>
</evidence>
<evidence type="ECO:0000259" key="16">
    <source>
        <dbReference type="PROSITE" id="PS50268"/>
    </source>
</evidence>
<dbReference type="SMART" id="SM00282">
    <property type="entry name" value="LamG"/>
    <property type="match status" value="2"/>
</dbReference>
<protein>
    <recommendedName>
        <fullName evidence="19">FAT atypical cadherin 4</fullName>
    </recommendedName>
</protein>
<sequence length="2539" mass="280492">MPFSKPACLLRLAGTVVGKLEVPLTSPTPITFSVLEDDGQNLFLLSPLSGEFLLSRGLDFETQSLFILSVGAQMGHDLVSSIRVYFNVLDVNDNPPVFSQEAISLSLQENMWTGACFLALNVSDKDEEKNGELYLKILSGDDDGIFFINPSGNLCLNSDLDRERQSFYNLTVTANDCALPPSLQFTSTAFVTITVEDINDNAPWFVSPVSTVFISEDSDINATVMTAFAQDPDSGSNGEVWFYLTNSSGGIFSIDNKTGTIYLQENLDRENMDRFTISVTAVDKGWPRLSSSMNVTVIVQDSNDHTPVFTQSTYSVEIMEDILPGTNIVQVQAHDQDIEKNGQVRYILNDSYPFVVDLIKGDITVMLQLDREMTSNYVFIIKALDLGNPPREATAVLNITVLDVNDVTPLFSPDIVIITVMENEDPTQLTYEITALDEDIGLNSELTYFKQTDNKGLFSVSPSGVLQISYSLDREKDSSYSLVITAVDSGIPALTGTLTVYVVVEDVNDNPPEFSEASYHTIVSEDSTKGTVFAMITASDKDHGENGKIRYSMESTDVPFSIEEESGELFTTDVLDREVLAEYRLTVIATDQHPTQPLSSSVLVTVLIGDVNDNRPLFVNSPYVVYMPSEMEQGMIVCVASAKDADTDMNAELRYSLYQQATDVFSIDAHSGTVFTSAPFTSTEVTILHVHVEDAGENPQFETTTITIQFRNSSDFPVMHMDIISPSLPEDEPVGSVVAMVTGFSSRVEAVMFYLASGNFEDVFQMDKYYGILTLQKNLDFEVKKDFTLLIEARDSGSPPFSTFEEIHINITDVNDNVPQFTQLEYRCEVFENSPPTLVCDVLAIDADSGLYGMVQYNITEGNSAYFFMINLENGFLSTTTALDREKYSEFNLTVEAVEWYNPNNMDRATVIVTILDRNDNAPQFTLVYFSEVPEDVPIGHTCLQVSSIDDDTDANSTYWIIEESTKLPFDIDFVSGFITVKEYLDRELQDHYSIKVSANDSLWSATIVVTIVITDVNDNRPVFSEPFYKITFPETADTNVFVGHVQATDADMGLNGKILYVIEPPSEDFWISMTNGAIFTKRPVSQLSPDYHFQVTAYDCGKAQFYTNVTVAVKVQKRNSYPPILLPVSSFIAVPYDLPERMEVFQFTAVDPDENNSSANIQYVLNQGNGTDFFEIHQNNGRLKIIRQLPDSVNSFLTLSVVALDNGLPQLFSELSVTVEITGKNMFSPTFRESHISFSVPEDLPEGSVIGKCQAEDEDAGSNGAIMYYLNERHFPFSIGEFTGLITLTGELDFEYYRHYQLQVTAKDGGWVSRTALLNVTVEVTDVNDNTPTFAKCRKGTVVLSVNATDADSGSYGHIVYSVAGGQVDKFTIDSQNGMITTLDIFDYEQYQTSFDLTIKAANPGGHSLFSLAHVSIQMVDANDFIPSFTEKELYFSVPKSVPIGTRIGKVEATDGDLGPEGRVLYVMFGQNKYLGFDVHRTSGEIYTTGSSCQNPGIVSGTEVDEALVIVSVINTNDAPKFTFMEYLVNVTEDSPVGTYVTTITAHDQDSLLNNLFYSIQDGNTHYSFAVNPSNGIVLVNTPLDREQWPHYNLTLTATDFGFPPATGTTNVIVTVGDVNDNAPILTLTEAQIKENLPPGSLVGKLNAIDSDLPPNQGPFMYWLVNPLREYAFSLTPDGVLFTTRPLDRERTSTHQILVASKDSGFPAMTSTTVFQINIMDENDNSPISRNIVIEVKYFGSSFQGGMIGNVQPEDPDQSDTFTCTIKTAPMNMFSIANGSCDLWSAPFQGEATYNITVEASDQLHYPVNNSIYVNYKGFMNTSVDNCILFYVSSSTVEDFLANKYLKFVKAFDSLFNLQASKTHVFGIKEIGPEVLLLAAVKNYNGQYLSREVARAVSSDHKKLLESQSNVTFSHITSDPCLTIPCRNGATCNHNLIISQDVAVLQSPGVIFVSPHKEVFNCTCPIGFTGGVCEVDIDECEERPCENEGICMNSPGGFHCECKAGFSGNVCSIDIEKCLKMDCQNNATCVHTDDMYRCQCLPGFEGLTCELTIDYCRSSPCVMGSCINHKTEFSCLCPAGVSGLYCEEQSYGFEELSYLEFPPPDRSTNLISLEFATVQRNALLVYSPGGADSPDFLAVEILDGSVRLTYDLGSGPVRLQTHKQVADGDFHLVSVRRIGSMGTLNVDNCTDLENDGFCFAQTFGILERTLDVGNMNMTFGGLRSTESVLLHPGQTQAHSFVGCMRQIHVNGVQLKPSMALAVYNIHESCPRTKTSPCDSNPCHNDGVCHDKWHEYFCECKDSFTGKSCNQEISDELVMPFSGGDFVEFVVKEHFRRDYLMKAMVEDRGEITEDFNSISVQFKTRENGVLLSIIGHSGFNMLQIKWGLLWYTSLNSVSGQQADWIVDLMVTDGLWHVVTVLTDTQKTVIIIDTEAAFNVSESLDLSPQNVQKFVLGGGYSELEQTGFSGCVQSLNISGYSLPLSGHSVSVDVRPSSSFLRGTATYMRSACLLPAQTKTVTTGVYVSATFQPFCVTYALR</sequence>
<keyword evidence="2 13" id="KW-0245">EGF-like domain</keyword>
<dbReference type="FunFam" id="2.60.40.60:FF:000024">
    <property type="entry name" value="FAT atypical cadherin 3"/>
    <property type="match status" value="1"/>
</dbReference>
<feature type="disulfide bond" evidence="13">
    <location>
        <begin position="2003"/>
        <end position="2012"/>
    </location>
</feature>
<dbReference type="InterPro" id="IPR013320">
    <property type="entry name" value="ConA-like_dom_sf"/>
</dbReference>
<keyword evidence="3" id="KW-0812">Transmembrane</keyword>
<keyword evidence="5" id="KW-0677">Repeat</keyword>
<feature type="disulfide bond" evidence="13">
    <location>
        <begin position="2057"/>
        <end position="2067"/>
    </location>
</feature>
<proteinExistence type="predicted"/>
<keyword evidence="8" id="KW-1133">Transmembrane helix</keyword>
<evidence type="ECO:0000256" key="7">
    <source>
        <dbReference type="ARBA" id="ARBA00022889"/>
    </source>
</evidence>
<dbReference type="GO" id="GO:0009653">
    <property type="term" value="P:anatomical structure morphogenesis"/>
    <property type="evidence" value="ECO:0007669"/>
    <property type="project" value="UniProtKB-ARBA"/>
</dbReference>
<feature type="domain" description="Cadherin" evidence="16">
    <location>
        <begin position="1127"/>
        <end position="1232"/>
    </location>
</feature>
<feature type="domain" description="EGF-like" evidence="15">
    <location>
        <begin position="2015"/>
        <end position="2051"/>
    </location>
</feature>
<dbReference type="GO" id="GO:0007156">
    <property type="term" value="P:homophilic cell adhesion via plasma membrane adhesion molecules"/>
    <property type="evidence" value="ECO:0007669"/>
    <property type="project" value="InterPro"/>
</dbReference>